<sequence length="102" mass="11386">MKIQLLMIIALIASSLLTISQRANAQEVTKFRWLEPTVDQRYCEVAVPDQDKSSDSSNHIGPHAFLLSPAKLFVPSLNDYQRQPQNKVVGNANPRAPPFSLI</sequence>
<evidence type="ECO:0000256" key="1">
    <source>
        <dbReference type="SAM" id="SignalP"/>
    </source>
</evidence>
<dbReference type="AlphaFoldDB" id="A0A847QWE5"/>
<organism evidence="2 3">
    <name type="scientific">Marinomonas profundi</name>
    <dbReference type="NCBI Taxonomy" id="2726122"/>
    <lineage>
        <taxon>Bacteria</taxon>
        <taxon>Pseudomonadati</taxon>
        <taxon>Pseudomonadota</taxon>
        <taxon>Gammaproteobacteria</taxon>
        <taxon>Oceanospirillales</taxon>
        <taxon>Oceanospirillaceae</taxon>
        <taxon>Marinomonas</taxon>
    </lineage>
</organism>
<dbReference type="RefSeq" id="WP_168822377.1">
    <property type="nucleotide sequence ID" value="NZ_CP073013.1"/>
</dbReference>
<protein>
    <submittedName>
        <fullName evidence="2">Uncharacterized protein</fullName>
    </submittedName>
</protein>
<gene>
    <name evidence="2" type="ORF">HGG82_02075</name>
</gene>
<comment type="caution">
    <text evidence="2">The sequence shown here is derived from an EMBL/GenBank/DDBJ whole genome shotgun (WGS) entry which is preliminary data.</text>
</comment>
<dbReference type="Proteomes" id="UP000586067">
    <property type="component" value="Unassembled WGS sequence"/>
</dbReference>
<feature type="signal peptide" evidence="1">
    <location>
        <begin position="1"/>
        <end position="25"/>
    </location>
</feature>
<evidence type="ECO:0000313" key="2">
    <source>
        <dbReference type="EMBL" id="NLQ16409.1"/>
    </source>
</evidence>
<proteinExistence type="predicted"/>
<dbReference type="EMBL" id="JABAEK010000001">
    <property type="protein sequence ID" value="NLQ16409.1"/>
    <property type="molecule type" value="Genomic_DNA"/>
</dbReference>
<feature type="chain" id="PRO_5032574883" evidence="1">
    <location>
        <begin position="26"/>
        <end position="102"/>
    </location>
</feature>
<reference evidence="2 3" key="1">
    <citation type="submission" date="2020-04" db="EMBL/GenBank/DDBJ databases">
        <title>Marinomonas sp. M1K-6 isolated from the deep seawater of the Mariana Trench.</title>
        <authorList>
            <person name="Li Y."/>
        </authorList>
    </citation>
    <scope>NUCLEOTIDE SEQUENCE [LARGE SCALE GENOMIC DNA]</scope>
    <source>
        <strain evidence="2 3">M1K-6</strain>
    </source>
</reference>
<keyword evidence="3" id="KW-1185">Reference proteome</keyword>
<evidence type="ECO:0000313" key="3">
    <source>
        <dbReference type="Proteomes" id="UP000586067"/>
    </source>
</evidence>
<accession>A0A847QWE5</accession>
<name>A0A847QWE5_9GAMM</name>
<keyword evidence="1" id="KW-0732">Signal</keyword>